<feature type="region of interest" description="Disordered" evidence="6">
    <location>
        <begin position="250"/>
        <end position="275"/>
    </location>
</feature>
<accession>A0ABW6ST11</accession>
<feature type="region of interest" description="Disordered" evidence="6">
    <location>
        <begin position="157"/>
        <end position="185"/>
    </location>
</feature>
<gene>
    <name evidence="7" type="ORF">ACFYXI_21340</name>
</gene>
<proteinExistence type="inferred from homology"/>
<dbReference type="HAMAP" id="MF_00527">
    <property type="entry name" value="3MGH"/>
    <property type="match status" value="1"/>
</dbReference>
<evidence type="ECO:0000256" key="6">
    <source>
        <dbReference type="SAM" id="MobiDB-lite"/>
    </source>
</evidence>
<dbReference type="NCBIfam" id="TIGR00567">
    <property type="entry name" value="3mg"/>
    <property type="match status" value="1"/>
</dbReference>
<evidence type="ECO:0000256" key="3">
    <source>
        <dbReference type="ARBA" id="ARBA00022801"/>
    </source>
</evidence>
<dbReference type="EMBL" id="JBIASD010000013">
    <property type="protein sequence ID" value="MFF3668134.1"/>
    <property type="molecule type" value="Genomic_DNA"/>
</dbReference>
<keyword evidence="8" id="KW-1185">Reference proteome</keyword>
<evidence type="ECO:0000256" key="4">
    <source>
        <dbReference type="ARBA" id="ARBA00023204"/>
    </source>
</evidence>
<evidence type="ECO:0000256" key="1">
    <source>
        <dbReference type="ARBA" id="ARBA00009232"/>
    </source>
</evidence>
<dbReference type="Pfam" id="PF02245">
    <property type="entry name" value="Pur_DNA_glyco"/>
    <property type="match status" value="1"/>
</dbReference>
<dbReference type="InterPro" id="IPR003180">
    <property type="entry name" value="MPG"/>
</dbReference>
<dbReference type="SUPFAM" id="SSF50486">
    <property type="entry name" value="FMT C-terminal domain-like"/>
    <property type="match status" value="1"/>
</dbReference>
<dbReference type="PANTHER" id="PTHR10429:SF0">
    <property type="entry name" value="DNA-3-METHYLADENINE GLYCOSYLASE"/>
    <property type="match status" value="1"/>
</dbReference>
<dbReference type="Proteomes" id="UP001602013">
    <property type="component" value="Unassembled WGS sequence"/>
</dbReference>
<keyword evidence="3 5" id="KW-0378">Hydrolase</keyword>
<evidence type="ECO:0000256" key="2">
    <source>
        <dbReference type="ARBA" id="ARBA00022763"/>
    </source>
</evidence>
<dbReference type="RefSeq" id="WP_387413533.1">
    <property type="nucleotide sequence ID" value="NZ_JBIASD010000013.1"/>
</dbReference>
<keyword evidence="4 5" id="KW-0234">DNA repair</keyword>
<name>A0ABW6ST11_9ACTN</name>
<sequence length="275" mass="28796">MGERKLTMTAGPDAHGGPAASGETGHASPVVGPADLAVLGPGAGAPLDRAFFDRPSPEVAADLLGRVVAHGPVAVRLTEVEAYGGPGQDPAAHTYRGRTPRNAVMFGEPGHLYVYFTYGMHFCANLVCLPEGRGSAVLMRAGEVIAGADLALARRLSTGGGAPDDPGAGESRTRPGGRRSIPDRDLARGPARLAVALGFERRHNGLDCCAQGPIRVFTGRPADPALIRTGPRTGVSSGAETPWRFWIDGDPTVSPYRPHVPRRRGRTEGPQPEVR</sequence>
<dbReference type="EC" id="3.2.2.-" evidence="5"/>
<dbReference type="PANTHER" id="PTHR10429">
    <property type="entry name" value="DNA-3-METHYLADENINE GLYCOSYLASE"/>
    <property type="match status" value="1"/>
</dbReference>
<protein>
    <recommendedName>
        <fullName evidence="5">Putative 3-methyladenine DNA glycosylase</fullName>
        <ecNumber evidence="5">3.2.2.-</ecNumber>
    </recommendedName>
</protein>
<evidence type="ECO:0000313" key="7">
    <source>
        <dbReference type="EMBL" id="MFF3668134.1"/>
    </source>
</evidence>
<dbReference type="CDD" id="cd00540">
    <property type="entry name" value="AAG"/>
    <property type="match status" value="1"/>
</dbReference>
<comment type="caution">
    <text evidence="7">The sequence shown here is derived from an EMBL/GenBank/DDBJ whole genome shotgun (WGS) entry which is preliminary data.</text>
</comment>
<dbReference type="InterPro" id="IPR011034">
    <property type="entry name" value="Formyl_transferase-like_C_sf"/>
</dbReference>
<comment type="similarity">
    <text evidence="1 5">Belongs to the DNA glycosylase MPG family.</text>
</comment>
<evidence type="ECO:0000313" key="8">
    <source>
        <dbReference type="Proteomes" id="UP001602013"/>
    </source>
</evidence>
<organism evidence="7 8">
    <name type="scientific">Microtetraspora malaysiensis</name>
    <dbReference type="NCBI Taxonomy" id="161358"/>
    <lineage>
        <taxon>Bacteria</taxon>
        <taxon>Bacillati</taxon>
        <taxon>Actinomycetota</taxon>
        <taxon>Actinomycetes</taxon>
        <taxon>Streptosporangiales</taxon>
        <taxon>Streptosporangiaceae</taxon>
        <taxon>Microtetraspora</taxon>
    </lineage>
</organism>
<feature type="region of interest" description="Disordered" evidence="6">
    <location>
        <begin position="1"/>
        <end position="28"/>
    </location>
</feature>
<reference evidence="7 8" key="1">
    <citation type="submission" date="2024-10" db="EMBL/GenBank/DDBJ databases">
        <title>The Natural Products Discovery Center: Release of the First 8490 Sequenced Strains for Exploring Actinobacteria Biosynthetic Diversity.</title>
        <authorList>
            <person name="Kalkreuter E."/>
            <person name="Kautsar S.A."/>
            <person name="Yang D."/>
            <person name="Bader C.D."/>
            <person name="Teijaro C.N."/>
            <person name="Fluegel L."/>
            <person name="Davis C.M."/>
            <person name="Simpson J.R."/>
            <person name="Lauterbach L."/>
            <person name="Steele A.D."/>
            <person name="Gui C."/>
            <person name="Meng S."/>
            <person name="Li G."/>
            <person name="Viehrig K."/>
            <person name="Ye F."/>
            <person name="Su P."/>
            <person name="Kiefer A.F."/>
            <person name="Nichols A."/>
            <person name="Cepeda A.J."/>
            <person name="Yan W."/>
            <person name="Fan B."/>
            <person name="Jiang Y."/>
            <person name="Adhikari A."/>
            <person name="Zheng C.-J."/>
            <person name="Schuster L."/>
            <person name="Cowan T.M."/>
            <person name="Smanski M.J."/>
            <person name="Chevrette M.G."/>
            <person name="De Carvalho L.P.S."/>
            <person name="Shen B."/>
        </authorList>
    </citation>
    <scope>NUCLEOTIDE SEQUENCE [LARGE SCALE GENOMIC DNA]</scope>
    <source>
        <strain evidence="7 8">NPDC002173</strain>
    </source>
</reference>
<evidence type="ECO:0000256" key="5">
    <source>
        <dbReference type="HAMAP-Rule" id="MF_00527"/>
    </source>
</evidence>
<dbReference type="InterPro" id="IPR036995">
    <property type="entry name" value="MPG_sf"/>
</dbReference>
<dbReference type="Gene3D" id="3.10.300.10">
    <property type="entry name" value="Methylpurine-DNA glycosylase (MPG)"/>
    <property type="match status" value="1"/>
</dbReference>
<keyword evidence="2 5" id="KW-0227">DNA damage</keyword>